<sequence length="470" mass="50563">QLGIASLPVMRLRQSADRTVDEWFPVVVDHQPPRAHLRLILHFRQQSKRGGDEPESSVVPECFRSRYCELTRQCEPLPTSPTSDLSKATSLLEALSGCTAGPPSRPAPAQRLPEVAAQPDGAAALRAELVERLEQCRAAVGAPRAARGGRQATTGASDEELSDGDAVLSDEPCRQLQGQNAAMEREREELQDHWNALRRERETKLEALEQSKIALAEARDTARALETEAAKATEELKGAQQEAAEQLLGRRRLQREMEACAEAFQEEISAQRSSGELLRQKRAGLREAAVGLGQELQACVGTGDLLVAEGLELAGEAAAFNSECAELQGRRERLDESEAMREAVALCERLQAEQWTACGEADCAGAEAAEERRRLTALLDQQSRQLLVLRQAAARLTGEAGSPSLCADGPAVPAQTPPLRRPPPSADRSPRSCPGSWDSPTGAGDDGRHLPSPCQPGAAASCRTSGPGRP</sequence>
<feature type="region of interest" description="Disordered" evidence="2">
    <location>
        <begin position="140"/>
        <end position="165"/>
    </location>
</feature>
<feature type="coiled-coil region" evidence="1">
    <location>
        <begin position="173"/>
        <end position="256"/>
    </location>
</feature>
<evidence type="ECO:0000313" key="4">
    <source>
        <dbReference type="Proteomes" id="UP001189429"/>
    </source>
</evidence>
<keyword evidence="1" id="KW-0175">Coiled coil</keyword>
<accession>A0ABN9S0B8</accession>
<gene>
    <name evidence="3" type="ORF">PCOR1329_LOCUS25337</name>
</gene>
<evidence type="ECO:0000256" key="2">
    <source>
        <dbReference type="SAM" id="MobiDB-lite"/>
    </source>
</evidence>
<feature type="region of interest" description="Disordered" evidence="2">
    <location>
        <begin position="400"/>
        <end position="470"/>
    </location>
</feature>
<dbReference type="EMBL" id="CAUYUJ010008846">
    <property type="protein sequence ID" value="CAK0825133.1"/>
    <property type="molecule type" value="Genomic_DNA"/>
</dbReference>
<name>A0ABN9S0B8_9DINO</name>
<evidence type="ECO:0000256" key="1">
    <source>
        <dbReference type="SAM" id="Coils"/>
    </source>
</evidence>
<dbReference type="Proteomes" id="UP001189429">
    <property type="component" value="Unassembled WGS sequence"/>
</dbReference>
<keyword evidence="4" id="KW-1185">Reference proteome</keyword>
<comment type="caution">
    <text evidence="3">The sequence shown here is derived from an EMBL/GenBank/DDBJ whole genome shotgun (WGS) entry which is preliminary data.</text>
</comment>
<organism evidence="3 4">
    <name type="scientific">Prorocentrum cordatum</name>
    <dbReference type="NCBI Taxonomy" id="2364126"/>
    <lineage>
        <taxon>Eukaryota</taxon>
        <taxon>Sar</taxon>
        <taxon>Alveolata</taxon>
        <taxon>Dinophyceae</taxon>
        <taxon>Prorocentrales</taxon>
        <taxon>Prorocentraceae</taxon>
        <taxon>Prorocentrum</taxon>
    </lineage>
</organism>
<reference evidence="3" key="1">
    <citation type="submission" date="2023-10" db="EMBL/GenBank/DDBJ databases">
        <authorList>
            <person name="Chen Y."/>
            <person name="Shah S."/>
            <person name="Dougan E. K."/>
            <person name="Thang M."/>
            <person name="Chan C."/>
        </authorList>
    </citation>
    <scope>NUCLEOTIDE SEQUENCE [LARGE SCALE GENOMIC DNA]</scope>
</reference>
<proteinExistence type="predicted"/>
<feature type="non-terminal residue" evidence="3">
    <location>
        <position position="1"/>
    </location>
</feature>
<protein>
    <submittedName>
        <fullName evidence="3">Uncharacterized protein</fullName>
    </submittedName>
</protein>
<feature type="compositionally biased region" description="Pro residues" evidence="2">
    <location>
        <begin position="415"/>
        <end position="425"/>
    </location>
</feature>
<feature type="compositionally biased region" description="Low complexity" evidence="2">
    <location>
        <begin position="140"/>
        <end position="156"/>
    </location>
</feature>
<evidence type="ECO:0000313" key="3">
    <source>
        <dbReference type="EMBL" id="CAK0825133.1"/>
    </source>
</evidence>